<dbReference type="Proteomes" id="UP000516437">
    <property type="component" value="Chromosome 3"/>
</dbReference>
<feature type="compositionally biased region" description="Polar residues" evidence="1">
    <location>
        <begin position="106"/>
        <end position="116"/>
    </location>
</feature>
<organism evidence="2 3">
    <name type="scientific">Morella rubra</name>
    <name type="common">Chinese bayberry</name>
    <dbReference type="NCBI Taxonomy" id="262757"/>
    <lineage>
        <taxon>Eukaryota</taxon>
        <taxon>Viridiplantae</taxon>
        <taxon>Streptophyta</taxon>
        <taxon>Embryophyta</taxon>
        <taxon>Tracheophyta</taxon>
        <taxon>Spermatophyta</taxon>
        <taxon>Magnoliopsida</taxon>
        <taxon>eudicotyledons</taxon>
        <taxon>Gunneridae</taxon>
        <taxon>Pentapetalae</taxon>
        <taxon>rosids</taxon>
        <taxon>fabids</taxon>
        <taxon>Fagales</taxon>
        <taxon>Myricaceae</taxon>
        <taxon>Morella</taxon>
    </lineage>
</organism>
<name>A0A6A1W2H2_9ROSI</name>
<evidence type="ECO:0000313" key="2">
    <source>
        <dbReference type="EMBL" id="KAB1219401.1"/>
    </source>
</evidence>
<keyword evidence="3" id="KW-1185">Reference proteome</keyword>
<evidence type="ECO:0000256" key="1">
    <source>
        <dbReference type="SAM" id="MobiDB-lite"/>
    </source>
</evidence>
<accession>A0A6A1W2H2</accession>
<gene>
    <name evidence="2" type="ORF">CJ030_MR3G001116</name>
</gene>
<comment type="caution">
    <text evidence="2">The sequence shown here is derived from an EMBL/GenBank/DDBJ whole genome shotgun (WGS) entry which is preliminary data.</text>
</comment>
<feature type="region of interest" description="Disordered" evidence="1">
    <location>
        <begin position="106"/>
        <end position="128"/>
    </location>
</feature>
<dbReference type="EMBL" id="RXIC02000021">
    <property type="protein sequence ID" value="KAB1219401.1"/>
    <property type="molecule type" value="Genomic_DNA"/>
</dbReference>
<evidence type="ECO:0000313" key="3">
    <source>
        <dbReference type="Proteomes" id="UP000516437"/>
    </source>
</evidence>
<dbReference type="AlphaFoldDB" id="A0A6A1W2H2"/>
<protein>
    <submittedName>
        <fullName evidence="2">Uncharacterized protein</fullName>
    </submittedName>
</protein>
<reference evidence="2 3" key="1">
    <citation type="journal article" date="2019" name="Plant Biotechnol. J.">
        <title>The red bayberry genome and genetic basis of sex determination.</title>
        <authorList>
            <person name="Jia H.M."/>
            <person name="Jia H.J."/>
            <person name="Cai Q.L."/>
            <person name="Wang Y."/>
            <person name="Zhao H.B."/>
            <person name="Yang W.F."/>
            <person name="Wang G.Y."/>
            <person name="Li Y.H."/>
            <person name="Zhan D.L."/>
            <person name="Shen Y.T."/>
            <person name="Niu Q.F."/>
            <person name="Chang L."/>
            <person name="Qiu J."/>
            <person name="Zhao L."/>
            <person name="Xie H.B."/>
            <person name="Fu W.Y."/>
            <person name="Jin J."/>
            <person name="Li X.W."/>
            <person name="Jiao Y."/>
            <person name="Zhou C.C."/>
            <person name="Tu T."/>
            <person name="Chai C.Y."/>
            <person name="Gao J.L."/>
            <person name="Fan L.J."/>
            <person name="van de Weg E."/>
            <person name="Wang J.Y."/>
            <person name="Gao Z.S."/>
        </authorList>
    </citation>
    <scope>NUCLEOTIDE SEQUENCE [LARGE SCALE GENOMIC DNA]</scope>
    <source>
        <tissue evidence="2">Leaves</tissue>
    </source>
</reference>
<sequence length="180" mass="19510">MSISTSNYAFSSDQAMSINPAFDGHDPDIVEALICGEDWLEKPKSNAPNKGDKLSADYCLDREQPAHSSQQFLQPSLSPVLQEKPAPPTAANTRLLLGNPSSALPLESNNPCSPQHVSPCPSTFPKPSPTSLPLPTAIISHPLAYSLPHSRLLTPIPSARVPFSPHFFNPQQIHFQHCLS</sequence>
<proteinExistence type="predicted"/>
<dbReference type="OrthoDB" id="1301613at2759"/>